<evidence type="ECO:0000313" key="1">
    <source>
        <dbReference type="EMBL" id="MFB9074160.1"/>
    </source>
</evidence>
<sequence>MHQTTHLLRLTLRIHAPSADQLADLILENTNGFHGFPSMTTRSGLNLGLSVQNSGLPTHCIPSELWISRLRACYPHSR</sequence>
<reference evidence="1 2" key="1">
    <citation type="submission" date="2024-09" db="EMBL/GenBank/DDBJ databases">
        <authorList>
            <person name="Sun Q."/>
            <person name="Mori K."/>
        </authorList>
    </citation>
    <scope>NUCLEOTIDE SEQUENCE [LARGE SCALE GENOMIC DNA]</scope>
    <source>
        <strain evidence="1 2">CCM 7609</strain>
    </source>
</reference>
<comment type="caution">
    <text evidence="1">The sequence shown here is derived from an EMBL/GenBank/DDBJ whole genome shotgun (WGS) entry which is preliminary data.</text>
</comment>
<keyword evidence="2" id="KW-1185">Reference proteome</keyword>
<proteinExistence type="predicted"/>
<accession>A0ABV5G5F2</accession>
<organism evidence="1 2">
    <name type="scientific">Citricoccus parietis</name>
    <dbReference type="NCBI Taxonomy" id="592307"/>
    <lineage>
        <taxon>Bacteria</taxon>
        <taxon>Bacillati</taxon>
        <taxon>Actinomycetota</taxon>
        <taxon>Actinomycetes</taxon>
        <taxon>Micrococcales</taxon>
        <taxon>Micrococcaceae</taxon>
        <taxon>Citricoccus</taxon>
    </lineage>
</organism>
<dbReference type="EMBL" id="JBHMFI010000002">
    <property type="protein sequence ID" value="MFB9074160.1"/>
    <property type="molecule type" value="Genomic_DNA"/>
</dbReference>
<evidence type="ECO:0000313" key="2">
    <source>
        <dbReference type="Proteomes" id="UP001589575"/>
    </source>
</evidence>
<gene>
    <name evidence="1" type="ORF">ACFFX0_24375</name>
</gene>
<protein>
    <submittedName>
        <fullName evidence="1">Uncharacterized protein</fullName>
    </submittedName>
</protein>
<name>A0ABV5G5F2_9MICC</name>
<dbReference type="Proteomes" id="UP001589575">
    <property type="component" value="Unassembled WGS sequence"/>
</dbReference>